<name>A0A0E9P6Z0_ANGAN</name>
<dbReference type="AlphaFoldDB" id="A0A0E9P6Z0"/>
<sequence>MSKLVSPKLLLSMYTKTTASVFVRICAPVACFLLWRQKAYLTAFDFNCPERTKVLNVFTRTFSPEVSEKCRYLEQEAGFPLL</sequence>
<evidence type="ECO:0000313" key="1">
    <source>
        <dbReference type="EMBL" id="JAG99779.1"/>
    </source>
</evidence>
<accession>A0A0E9P6Z0</accession>
<reference evidence="1" key="2">
    <citation type="journal article" date="2015" name="Fish Shellfish Immunol.">
        <title>Early steps in the European eel (Anguilla anguilla)-Vibrio vulnificus interaction in the gills: Role of the RtxA13 toxin.</title>
        <authorList>
            <person name="Callol A."/>
            <person name="Pajuelo D."/>
            <person name="Ebbesson L."/>
            <person name="Teles M."/>
            <person name="MacKenzie S."/>
            <person name="Amaro C."/>
        </authorList>
    </citation>
    <scope>NUCLEOTIDE SEQUENCE</scope>
</reference>
<protein>
    <submittedName>
        <fullName evidence="1">Uncharacterized protein</fullName>
    </submittedName>
</protein>
<proteinExistence type="predicted"/>
<reference evidence="1" key="1">
    <citation type="submission" date="2014-11" db="EMBL/GenBank/DDBJ databases">
        <authorList>
            <person name="Amaro Gonzalez C."/>
        </authorList>
    </citation>
    <scope>NUCLEOTIDE SEQUENCE</scope>
</reference>
<dbReference type="EMBL" id="GBXM01108797">
    <property type="protein sequence ID" value="JAG99779.1"/>
    <property type="molecule type" value="Transcribed_RNA"/>
</dbReference>
<organism evidence="1">
    <name type="scientific">Anguilla anguilla</name>
    <name type="common">European freshwater eel</name>
    <name type="synonym">Muraena anguilla</name>
    <dbReference type="NCBI Taxonomy" id="7936"/>
    <lineage>
        <taxon>Eukaryota</taxon>
        <taxon>Metazoa</taxon>
        <taxon>Chordata</taxon>
        <taxon>Craniata</taxon>
        <taxon>Vertebrata</taxon>
        <taxon>Euteleostomi</taxon>
        <taxon>Actinopterygii</taxon>
        <taxon>Neopterygii</taxon>
        <taxon>Teleostei</taxon>
        <taxon>Anguilliformes</taxon>
        <taxon>Anguillidae</taxon>
        <taxon>Anguilla</taxon>
    </lineage>
</organism>